<dbReference type="Gene3D" id="2.60.40.10">
    <property type="entry name" value="Immunoglobulins"/>
    <property type="match status" value="1"/>
</dbReference>
<proteinExistence type="predicted"/>
<organism evidence="1">
    <name type="scientific">uncultured Micromonospora sp</name>
    <dbReference type="NCBI Taxonomy" id="429168"/>
    <lineage>
        <taxon>Bacteria</taxon>
        <taxon>Bacillati</taxon>
        <taxon>Actinomycetota</taxon>
        <taxon>Actinomycetes</taxon>
        <taxon>Micromonosporales</taxon>
        <taxon>Micromonosporaceae</taxon>
        <taxon>Micromonospora</taxon>
        <taxon>environmental samples</taxon>
    </lineage>
</organism>
<name>A0A060CKV1_9ACTN</name>
<dbReference type="InterPro" id="IPR013783">
    <property type="entry name" value="Ig-like_fold"/>
</dbReference>
<accession>A0A060CKV1</accession>
<dbReference type="CDD" id="cd02853">
    <property type="entry name" value="E_set_MTHase_like_N"/>
    <property type="match status" value="1"/>
</dbReference>
<sequence>MLLATTLPAGRVSRVTALRVWAPNVSRLGVRADDATSELDEAGDGWWSGPDLVPGTDYGFLLDDDGEPVPDPASRWQPSGVHGLSRVYDQAAYRWQDAGWTGRDLASAIIYELHIGTF</sequence>
<evidence type="ECO:0000313" key="1">
    <source>
        <dbReference type="EMBL" id="AIA93401.1"/>
    </source>
</evidence>
<protein>
    <submittedName>
        <fullName evidence="1">CAZy families CBM48|GH13 protein</fullName>
    </submittedName>
</protein>
<reference evidence="1" key="1">
    <citation type="journal article" date="2013" name="Environ. Microbiol.">
        <title>Seasonally variable intestinal metagenomes of the red palm weevil (Rhynchophorus ferrugineus).</title>
        <authorList>
            <person name="Jia S."/>
            <person name="Zhang X."/>
            <person name="Zhang G."/>
            <person name="Yin A."/>
            <person name="Zhang S."/>
            <person name="Li F."/>
            <person name="Wang L."/>
            <person name="Zhao D."/>
            <person name="Yun Q."/>
            <person name="Tala"/>
            <person name="Wang J."/>
            <person name="Sun G."/>
            <person name="Baabdullah M."/>
            <person name="Yu X."/>
            <person name="Hu S."/>
            <person name="Al-Mssallem I.S."/>
            <person name="Yu J."/>
        </authorList>
    </citation>
    <scope>NUCLEOTIDE SEQUENCE</scope>
</reference>
<feature type="non-terminal residue" evidence="1">
    <location>
        <position position="118"/>
    </location>
</feature>
<dbReference type="GO" id="GO:0005975">
    <property type="term" value="P:carbohydrate metabolic process"/>
    <property type="evidence" value="ECO:0007669"/>
    <property type="project" value="UniProtKB-ARBA"/>
</dbReference>
<dbReference type="SUPFAM" id="SSF51445">
    <property type="entry name" value="(Trans)glycosidases"/>
    <property type="match status" value="1"/>
</dbReference>
<dbReference type="SUPFAM" id="SSF81296">
    <property type="entry name" value="E set domains"/>
    <property type="match status" value="1"/>
</dbReference>
<dbReference type="InterPro" id="IPR014756">
    <property type="entry name" value="Ig_E-set"/>
</dbReference>
<dbReference type="EMBL" id="KF126059">
    <property type="protein sequence ID" value="AIA93401.1"/>
    <property type="molecule type" value="Genomic_DNA"/>
</dbReference>
<dbReference type="AlphaFoldDB" id="A0A060CKV1"/>
<dbReference type="InterPro" id="IPR017853">
    <property type="entry name" value="GH"/>
</dbReference>